<dbReference type="Proteomes" id="UP000377595">
    <property type="component" value="Unassembled WGS sequence"/>
</dbReference>
<protein>
    <submittedName>
        <fullName evidence="1">Uncharacterized protein</fullName>
    </submittedName>
</protein>
<sequence>MRLHRLLIQRHEPALVAGSAGHVWAGAEDTVTSKIYGPHFADLAREWCFDHAAPETLGGTATNVRPGEIRCREHRTGHEAHIVVTETTSFPSGRVIAIGAAEGTMTSMDLPQLHRLEHLRGLLPDAKTKLLLFARAGFTPELRDVAAGRSDVELIDLERLYFGG</sequence>
<organism evidence="1 2">
    <name type="scientific">Acrocarpospora pleiomorpha</name>
    <dbReference type="NCBI Taxonomy" id="90975"/>
    <lineage>
        <taxon>Bacteria</taxon>
        <taxon>Bacillati</taxon>
        <taxon>Actinomycetota</taxon>
        <taxon>Actinomycetes</taxon>
        <taxon>Streptosporangiales</taxon>
        <taxon>Streptosporangiaceae</taxon>
        <taxon>Acrocarpospora</taxon>
    </lineage>
</organism>
<evidence type="ECO:0000313" key="1">
    <source>
        <dbReference type="EMBL" id="GES23522.1"/>
    </source>
</evidence>
<dbReference type="EMBL" id="BLAF01000042">
    <property type="protein sequence ID" value="GES23522.1"/>
    <property type="molecule type" value="Genomic_DNA"/>
</dbReference>
<name>A0A5M3XR53_9ACTN</name>
<reference evidence="1 2" key="1">
    <citation type="submission" date="2019-10" db="EMBL/GenBank/DDBJ databases">
        <title>Whole genome shotgun sequence of Acrocarpospora pleiomorpha NBRC 16267.</title>
        <authorList>
            <person name="Ichikawa N."/>
            <person name="Kimura A."/>
            <person name="Kitahashi Y."/>
            <person name="Komaki H."/>
            <person name="Oguchi A."/>
        </authorList>
    </citation>
    <scope>NUCLEOTIDE SEQUENCE [LARGE SCALE GENOMIC DNA]</scope>
    <source>
        <strain evidence="1 2">NBRC 16267</strain>
    </source>
</reference>
<comment type="caution">
    <text evidence="1">The sequence shown here is derived from an EMBL/GenBank/DDBJ whole genome shotgun (WGS) entry which is preliminary data.</text>
</comment>
<keyword evidence="2" id="KW-1185">Reference proteome</keyword>
<proteinExistence type="predicted"/>
<dbReference type="AlphaFoldDB" id="A0A5M3XR53"/>
<gene>
    <name evidence="1" type="ORF">Aple_064210</name>
</gene>
<accession>A0A5M3XR53</accession>
<evidence type="ECO:0000313" key="2">
    <source>
        <dbReference type="Proteomes" id="UP000377595"/>
    </source>
</evidence>